<keyword evidence="4" id="KW-0963">Cytoplasm</keyword>
<feature type="compositionally biased region" description="Polar residues" evidence="8">
    <location>
        <begin position="447"/>
        <end position="457"/>
    </location>
</feature>
<dbReference type="InterPro" id="IPR003034">
    <property type="entry name" value="SAP_dom"/>
</dbReference>
<dbReference type="eggNOG" id="KOG4456">
    <property type="taxonomic scope" value="Eukaryota"/>
</dbReference>
<feature type="compositionally biased region" description="Polar residues" evidence="8">
    <location>
        <begin position="197"/>
        <end position="213"/>
    </location>
</feature>
<comment type="similarity">
    <text evidence="3">Belongs to the INCENP family.</text>
</comment>
<organism evidence="10 11">
    <name type="scientific">Phaeodactylum tricornutum (strain CCAP 1055/1)</name>
    <dbReference type="NCBI Taxonomy" id="556484"/>
    <lineage>
        <taxon>Eukaryota</taxon>
        <taxon>Sar</taxon>
        <taxon>Stramenopiles</taxon>
        <taxon>Ochrophyta</taxon>
        <taxon>Bacillariophyta</taxon>
        <taxon>Bacillariophyceae</taxon>
        <taxon>Bacillariophycidae</taxon>
        <taxon>Naviculales</taxon>
        <taxon>Phaeodactylaceae</taxon>
        <taxon>Phaeodactylum</taxon>
    </lineage>
</organism>
<dbReference type="GO" id="GO:0005634">
    <property type="term" value="C:nucleus"/>
    <property type="evidence" value="ECO:0007669"/>
    <property type="project" value="UniProtKB-SubCell"/>
</dbReference>
<evidence type="ECO:0000259" key="9">
    <source>
        <dbReference type="SMART" id="SM00513"/>
    </source>
</evidence>
<dbReference type="KEGG" id="pti:PHATRDRAFT_45765"/>
<sequence>MPPRSNSVVESVTKCVGSIRIKREESLLPLQANAVAIGEWLASTIKAYKLQIENSRIENVRNADEPAPKKIKENPTAEDALPKALVDEVHALRVADLKERLKERHLNGVGVKAVLRTRLLESMAEEAAGHEVGVAVATADSSQPAPLAQSRSSRELLEIEQEHSEAPDSRERLVTESERDSVASCVMDLEVVARSTSSCSQPSCQDNTIQPGENTDVAEHEPAPMDWENNIEPIIKPEETLERVLKVQQSGVDLDVPQETAKAPPSKVKTAIELFSSKNGSSHSPKDFIPVGSLSNPISVDENNEPQSFKSSLVSETSSSSSRVVSATPLSEGLSSANLGNKSESDVLSIKSKLVKEKNEARKARLAEIRGMSKPMLSSKALSTPSLSSLKISGSSAKSGIPGVSVADKSKMLSKIRQKAAAATKSATSSAYKTASSAVSTLTKANVSTTNGFSTSKEQYKTTPPGPRVKKQSLKCSSKSKRSQMLSPIDTYEMSDREASESDSDSDEESRKPRKRVPMWAEKSNLIPALEKQYTVNTGTLDPDEIFGEVQTCDLEAIFDQRKTRYQRRTSSGNWSKDRATTYEKLTYKRTMGYAQEL</sequence>
<dbReference type="RefSeq" id="XP_002180189.1">
    <property type="nucleotide sequence ID" value="XM_002180153.1"/>
</dbReference>
<evidence type="ECO:0000313" key="11">
    <source>
        <dbReference type="Proteomes" id="UP000000759"/>
    </source>
</evidence>
<evidence type="ECO:0000256" key="7">
    <source>
        <dbReference type="ARBA" id="ARBA00023242"/>
    </source>
</evidence>
<dbReference type="HOGENOM" id="CLU_481903_0_0_1"/>
<feature type="region of interest" description="Disordered" evidence="8">
    <location>
        <begin position="447"/>
        <end position="519"/>
    </location>
</feature>
<dbReference type="InterPro" id="IPR036361">
    <property type="entry name" value="SAP_dom_sf"/>
</dbReference>
<gene>
    <name evidence="10" type="ORF">PHATRDRAFT_45765</name>
</gene>
<feature type="region of interest" description="Disordered" evidence="8">
    <location>
        <begin position="277"/>
        <end position="342"/>
    </location>
</feature>
<evidence type="ECO:0000256" key="8">
    <source>
        <dbReference type="SAM" id="MobiDB-lite"/>
    </source>
</evidence>
<feature type="region of interest" description="Disordered" evidence="8">
    <location>
        <begin position="197"/>
        <end position="221"/>
    </location>
</feature>
<dbReference type="GO" id="GO:0005819">
    <property type="term" value="C:spindle"/>
    <property type="evidence" value="ECO:0007669"/>
    <property type="project" value="UniProtKB-SubCell"/>
</dbReference>
<protein>
    <recommendedName>
        <fullName evidence="9">SAP domain-containing protein</fullName>
    </recommendedName>
</protein>
<dbReference type="AlphaFoldDB" id="B7FZQ8"/>
<evidence type="ECO:0000256" key="2">
    <source>
        <dbReference type="ARBA" id="ARBA00004186"/>
    </source>
</evidence>
<feature type="domain" description="SAP" evidence="9">
    <location>
        <begin position="89"/>
        <end position="123"/>
    </location>
</feature>
<dbReference type="SMART" id="SM00513">
    <property type="entry name" value="SAP"/>
    <property type="match status" value="1"/>
</dbReference>
<dbReference type="Pfam" id="PF02037">
    <property type="entry name" value="SAP"/>
    <property type="match status" value="1"/>
</dbReference>
<proteinExistence type="inferred from homology"/>
<dbReference type="STRING" id="556484.B7FZQ8"/>
<reference evidence="10 11" key="1">
    <citation type="journal article" date="2008" name="Nature">
        <title>The Phaeodactylum genome reveals the evolutionary history of diatom genomes.</title>
        <authorList>
            <person name="Bowler C."/>
            <person name="Allen A.E."/>
            <person name="Badger J.H."/>
            <person name="Grimwood J."/>
            <person name="Jabbari K."/>
            <person name="Kuo A."/>
            <person name="Maheswari U."/>
            <person name="Martens C."/>
            <person name="Maumus F."/>
            <person name="Otillar R.P."/>
            <person name="Rayko E."/>
            <person name="Salamov A."/>
            <person name="Vandepoele K."/>
            <person name="Beszteri B."/>
            <person name="Gruber A."/>
            <person name="Heijde M."/>
            <person name="Katinka M."/>
            <person name="Mock T."/>
            <person name="Valentin K."/>
            <person name="Verret F."/>
            <person name="Berges J.A."/>
            <person name="Brownlee C."/>
            <person name="Cadoret J.P."/>
            <person name="Chiovitti A."/>
            <person name="Choi C.J."/>
            <person name="Coesel S."/>
            <person name="De Martino A."/>
            <person name="Detter J.C."/>
            <person name="Durkin C."/>
            <person name="Falciatore A."/>
            <person name="Fournet J."/>
            <person name="Haruta M."/>
            <person name="Huysman M.J."/>
            <person name="Jenkins B.D."/>
            <person name="Jiroutova K."/>
            <person name="Jorgensen R.E."/>
            <person name="Joubert Y."/>
            <person name="Kaplan A."/>
            <person name="Kroger N."/>
            <person name="Kroth P.G."/>
            <person name="La Roche J."/>
            <person name="Lindquist E."/>
            <person name="Lommer M."/>
            <person name="Martin-Jezequel V."/>
            <person name="Lopez P.J."/>
            <person name="Lucas S."/>
            <person name="Mangogna M."/>
            <person name="McGinnis K."/>
            <person name="Medlin L.K."/>
            <person name="Montsant A."/>
            <person name="Oudot-Le Secq M.P."/>
            <person name="Napoli C."/>
            <person name="Obornik M."/>
            <person name="Parker M.S."/>
            <person name="Petit J.L."/>
            <person name="Porcel B.M."/>
            <person name="Poulsen N."/>
            <person name="Robison M."/>
            <person name="Rychlewski L."/>
            <person name="Rynearson T.A."/>
            <person name="Schmutz J."/>
            <person name="Shapiro H."/>
            <person name="Siaut M."/>
            <person name="Stanley M."/>
            <person name="Sussman M.R."/>
            <person name="Taylor A.R."/>
            <person name="Vardi A."/>
            <person name="von Dassow P."/>
            <person name="Vyverman W."/>
            <person name="Willis A."/>
            <person name="Wyrwicz L.S."/>
            <person name="Rokhsar D.S."/>
            <person name="Weissenbach J."/>
            <person name="Armbrust E.V."/>
            <person name="Green B.R."/>
            <person name="Van de Peer Y."/>
            <person name="Grigoriev I.V."/>
        </authorList>
    </citation>
    <scope>NUCLEOTIDE SEQUENCE [LARGE SCALE GENOMIC DNA]</scope>
    <source>
        <strain evidence="10 11">CCAP 1055/1</strain>
    </source>
</reference>
<dbReference type="Proteomes" id="UP000000759">
    <property type="component" value="Chromosome 8"/>
</dbReference>
<feature type="region of interest" description="Disordered" evidence="8">
    <location>
        <begin position="422"/>
        <end position="441"/>
    </location>
</feature>
<evidence type="ECO:0000256" key="4">
    <source>
        <dbReference type="ARBA" id="ARBA00022490"/>
    </source>
</evidence>
<dbReference type="Pfam" id="PF03941">
    <property type="entry name" value="INCENP_ARK-bind"/>
    <property type="match status" value="1"/>
</dbReference>
<evidence type="ECO:0000256" key="1">
    <source>
        <dbReference type="ARBA" id="ARBA00004123"/>
    </source>
</evidence>
<dbReference type="Gene3D" id="1.10.720.30">
    <property type="entry name" value="SAP domain"/>
    <property type="match status" value="1"/>
</dbReference>
<feature type="compositionally biased region" description="Basic residues" evidence="8">
    <location>
        <begin position="468"/>
        <end position="482"/>
    </location>
</feature>
<dbReference type="PANTHER" id="PTHR13142">
    <property type="entry name" value="INNER CENTROMERE PROTEIN"/>
    <property type="match status" value="1"/>
</dbReference>
<name>B7FZQ8_PHATC</name>
<comment type="subcellular location">
    <subcellularLocation>
        <location evidence="2">Cytoplasm</location>
        <location evidence="2">Cytoskeleton</location>
        <location evidence="2">Spindle</location>
    </subcellularLocation>
    <subcellularLocation>
        <location evidence="1">Nucleus</location>
    </subcellularLocation>
</comment>
<evidence type="ECO:0000256" key="5">
    <source>
        <dbReference type="ARBA" id="ARBA00022829"/>
    </source>
</evidence>
<dbReference type="GO" id="GO:0007059">
    <property type="term" value="P:chromosome segregation"/>
    <property type="evidence" value="ECO:0007669"/>
    <property type="project" value="UniProtKB-KW"/>
</dbReference>
<dbReference type="SUPFAM" id="SSF68906">
    <property type="entry name" value="SAP domain"/>
    <property type="match status" value="1"/>
</dbReference>
<evidence type="ECO:0000256" key="3">
    <source>
        <dbReference type="ARBA" id="ARBA00010042"/>
    </source>
</evidence>
<feature type="compositionally biased region" description="Polar residues" evidence="8">
    <location>
        <begin position="333"/>
        <end position="342"/>
    </location>
</feature>
<evidence type="ECO:0000256" key="6">
    <source>
        <dbReference type="ARBA" id="ARBA00023212"/>
    </source>
</evidence>
<keyword evidence="5" id="KW-0159">Chromosome partition</keyword>
<keyword evidence="11" id="KW-1185">Reference proteome</keyword>
<dbReference type="GeneID" id="7200786"/>
<feature type="compositionally biased region" description="Basic and acidic residues" evidence="8">
    <location>
        <begin position="152"/>
        <end position="176"/>
    </location>
</feature>
<dbReference type="InParanoid" id="B7FZQ8"/>
<reference evidence="11" key="2">
    <citation type="submission" date="2008-08" db="EMBL/GenBank/DDBJ databases">
        <authorList>
            <consortium name="Diatom Consortium"/>
            <person name="Grigoriev I."/>
            <person name="Grimwood J."/>
            <person name="Kuo A."/>
            <person name="Otillar R.P."/>
            <person name="Salamov A."/>
            <person name="Detter J.C."/>
            <person name="Lindquist E."/>
            <person name="Shapiro H."/>
            <person name="Lucas S."/>
            <person name="Glavina del Rio T."/>
            <person name="Pitluck S."/>
            <person name="Rokhsar D."/>
            <person name="Bowler C."/>
        </authorList>
    </citation>
    <scope>GENOME REANNOTATION</scope>
    <source>
        <strain evidence="11">CCAP 1055/1</strain>
    </source>
</reference>
<feature type="region of interest" description="Disordered" evidence="8">
    <location>
        <begin position="139"/>
        <end position="176"/>
    </location>
</feature>
<dbReference type="OrthoDB" id="6123at2759"/>
<dbReference type="EMBL" id="CM000611">
    <property type="protein sequence ID" value="EEC48380.1"/>
    <property type="molecule type" value="Genomic_DNA"/>
</dbReference>
<keyword evidence="6" id="KW-0206">Cytoskeleton</keyword>
<dbReference type="PANTHER" id="PTHR13142:SF1">
    <property type="entry name" value="INNER CENTROMERE PROTEIN"/>
    <property type="match status" value="1"/>
</dbReference>
<dbReference type="Gene3D" id="6.10.250.2990">
    <property type="match status" value="1"/>
</dbReference>
<feature type="compositionally biased region" description="Low complexity" evidence="8">
    <location>
        <begin position="308"/>
        <end position="326"/>
    </location>
</feature>
<keyword evidence="7" id="KW-0539">Nucleus</keyword>
<dbReference type="InterPro" id="IPR005635">
    <property type="entry name" value="Inner_centromere_prot_ARK-bd"/>
</dbReference>
<accession>B7FZQ8</accession>
<dbReference type="PaxDb" id="2850-Phatr45765"/>
<evidence type="ECO:0000313" key="10">
    <source>
        <dbReference type="EMBL" id="EEC48380.1"/>
    </source>
</evidence>